<dbReference type="InterPro" id="IPR039421">
    <property type="entry name" value="Type_1_exporter"/>
</dbReference>
<dbReference type="InterPro" id="IPR003593">
    <property type="entry name" value="AAA+_ATPase"/>
</dbReference>
<accession>A0A0W8D762</accession>
<dbReference type="InterPro" id="IPR036640">
    <property type="entry name" value="ABC1_TM_sf"/>
</dbReference>
<dbReference type="FunFam" id="3.40.50.300:FF:000251">
    <property type="entry name" value="ABC transporter B family member 19"/>
    <property type="match status" value="1"/>
</dbReference>
<comment type="subcellular location">
    <subcellularLocation>
        <location evidence="1">Membrane</location>
        <topology evidence="1">Multi-pass membrane protein</topology>
    </subcellularLocation>
</comment>
<dbReference type="FunFam" id="3.40.50.300:FF:000479">
    <property type="entry name" value="Multidrug resistance protein 1A"/>
    <property type="match status" value="1"/>
</dbReference>
<dbReference type="InterPro" id="IPR003439">
    <property type="entry name" value="ABC_transporter-like_ATP-bd"/>
</dbReference>
<dbReference type="SUPFAM" id="SSF90123">
    <property type="entry name" value="ABC transporter transmembrane region"/>
    <property type="match status" value="1"/>
</dbReference>
<gene>
    <name evidence="15" type="ORF">AM588_10010231</name>
</gene>
<keyword evidence="4 12" id="KW-0812">Transmembrane</keyword>
<dbReference type="InterPro" id="IPR011527">
    <property type="entry name" value="ABC1_TM_dom"/>
</dbReference>
<evidence type="ECO:0000256" key="3">
    <source>
        <dbReference type="ARBA" id="ARBA00022448"/>
    </source>
</evidence>
<dbReference type="PANTHER" id="PTHR43394:SF11">
    <property type="entry name" value="ATP-BINDING CASSETTE TRANSPORTER"/>
    <property type="match status" value="1"/>
</dbReference>
<dbReference type="InterPro" id="IPR027417">
    <property type="entry name" value="P-loop_NTPase"/>
</dbReference>
<dbReference type="InterPro" id="IPR017871">
    <property type="entry name" value="ABC_transporter-like_CS"/>
</dbReference>
<dbReference type="Gene3D" id="3.40.50.300">
    <property type="entry name" value="P-loop containing nucleotide triphosphate hydrolases"/>
    <property type="match status" value="2"/>
</dbReference>
<evidence type="ECO:0000256" key="10">
    <source>
        <dbReference type="ARBA" id="ARBA00023136"/>
    </source>
</evidence>
<dbReference type="EMBL" id="LNFP01000539">
    <property type="protein sequence ID" value="KUF91778.1"/>
    <property type="molecule type" value="Genomic_DNA"/>
</dbReference>
<keyword evidence="8" id="KW-1278">Translocase</keyword>
<feature type="domain" description="ABC transmembrane type-1" evidence="14">
    <location>
        <begin position="85"/>
        <end position="242"/>
    </location>
</feature>
<dbReference type="GO" id="GO:0015421">
    <property type="term" value="F:ABC-type oligopeptide transporter activity"/>
    <property type="evidence" value="ECO:0007669"/>
    <property type="project" value="TreeGrafter"/>
</dbReference>
<feature type="domain" description="ABC transporter" evidence="13">
    <location>
        <begin position="529"/>
        <end position="768"/>
    </location>
</feature>
<dbReference type="SUPFAM" id="SSF52540">
    <property type="entry name" value="P-loop containing nucleoside triphosphate hydrolases"/>
    <property type="match status" value="2"/>
</dbReference>
<keyword evidence="10 12" id="KW-0472">Membrane</keyword>
<evidence type="ECO:0000256" key="5">
    <source>
        <dbReference type="ARBA" id="ARBA00022737"/>
    </source>
</evidence>
<feature type="transmembrane region" description="Helical" evidence="12">
    <location>
        <begin position="130"/>
        <end position="150"/>
    </location>
</feature>
<evidence type="ECO:0000256" key="6">
    <source>
        <dbReference type="ARBA" id="ARBA00022741"/>
    </source>
</evidence>
<keyword evidence="9 12" id="KW-1133">Transmembrane helix</keyword>
<keyword evidence="3" id="KW-0813">Transport</keyword>
<proteinExistence type="inferred from homology"/>
<dbReference type="Proteomes" id="UP000054636">
    <property type="component" value="Unassembled WGS sequence"/>
</dbReference>
<dbReference type="PROSITE" id="PS50929">
    <property type="entry name" value="ABC_TM1F"/>
    <property type="match status" value="1"/>
</dbReference>
<sequence>MVQPQLHQEVLDGNGADAAPQNDYVQVMTPRGNGDIQDAAPVISTANDADSEVSQPTEDKKKVPTIAFKELYRYGTTADNLLLSIGVLFAGANGALFPCMALVFGDAIGAFAQADGGVDMDAVNNAALNYLYIAVALFITDYIAYVVFVNSSERQMKALRDAAFKHMLHMNIGWYDSSDPLTLSSRLTGDTVKIKDGMGNKLGDSVKYTCQFITGYVIGFVRGWDMSLVMACIMPFMTVAFVGASGGGKSTLISLLERFYDPQEGSILLDGRDVKTLNVKWLRSQIGLVSQEPVLFATTIFENIAAGGNEISRDQVMAAAKLANAHNFIMSLPEQYDTLVGEKGVSLSGGQKQRVAIARAIVREPKILVLDEATSALDAESERVVQAALNDLMDKTRMTTLVIAHRLSTIRNADKIVVVNGGHVVEEGNHAELLTIEDGIYNKLYTIQEEKAQEEAQAAASALKEAEAHENAHGNHDVGQGIGNATSFMGESDNALKAGKAIVELQDRQPPIDSFQEGGRRIDKLQGKIEFKNITFRYPTRPEITVLKNYNLTIEAGQTVAFCGPSGGGKSTCVSLIERFYDPVEGQVLLDGVDTKELNLNWLRSQIGLVGQEPTLFIGTIAENIAYGLTEKPTQHDIEEAAKMANAHGFITKFPDGYNTQVGMKGEQLSGGQKQRIAIARAILKNPNILLLDEATSALDSESEKVVQEALDKVVALKRRTTIIIAHRLSTIRKADKICVVSGGKIAEQGTHQELIKMNGIYAKLVEHAVN</sequence>
<dbReference type="PROSITE" id="PS00211">
    <property type="entry name" value="ABC_TRANSPORTER_1"/>
    <property type="match status" value="2"/>
</dbReference>
<evidence type="ECO:0000256" key="7">
    <source>
        <dbReference type="ARBA" id="ARBA00022840"/>
    </source>
</evidence>
<dbReference type="Pfam" id="PF00005">
    <property type="entry name" value="ABC_tran"/>
    <property type="match status" value="2"/>
</dbReference>
<comment type="similarity">
    <text evidence="2">Belongs to the ABC transporter superfamily. ABCB family. Multidrug resistance exporter (TC 3.A.1.201) subfamily.</text>
</comment>
<evidence type="ECO:0000256" key="12">
    <source>
        <dbReference type="SAM" id="Phobius"/>
    </source>
</evidence>
<feature type="transmembrane region" description="Helical" evidence="12">
    <location>
        <begin position="228"/>
        <end position="248"/>
    </location>
</feature>
<keyword evidence="5" id="KW-0677">Repeat</keyword>
<evidence type="ECO:0000259" key="13">
    <source>
        <dbReference type="PROSITE" id="PS50893"/>
    </source>
</evidence>
<comment type="caution">
    <text evidence="15">The sequence shown here is derived from an EMBL/GenBank/DDBJ whole genome shotgun (WGS) entry which is preliminary data.</text>
</comment>
<evidence type="ECO:0000256" key="9">
    <source>
        <dbReference type="ARBA" id="ARBA00022989"/>
    </source>
</evidence>
<dbReference type="PROSITE" id="PS50893">
    <property type="entry name" value="ABC_TRANSPORTER_2"/>
    <property type="match status" value="2"/>
</dbReference>
<dbReference type="AlphaFoldDB" id="A0A0W8D762"/>
<evidence type="ECO:0000313" key="15">
    <source>
        <dbReference type="EMBL" id="KUF91778.1"/>
    </source>
</evidence>
<evidence type="ECO:0000313" key="16">
    <source>
        <dbReference type="Proteomes" id="UP000054636"/>
    </source>
</evidence>
<dbReference type="SMART" id="SM00382">
    <property type="entry name" value="AAA"/>
    <property type="match status" value="2"/>
</dbReference>
<keyword evidence="11" id="KW-0325">Glycoprotein</keyword>
<dbReference type="GO" id="GO:0090374">
    <property type="term" value="P:oligopeptide export from mitochondrion"/>
    <property type="evidence" value="ECO:0007669"/>
    <property type="project" value="TreeGrafter"/>
</dbReference>
<keyword evidence="7" id="KW-0067">ATP-binding</keyword>
<dbReference type="CDD" id="cd03249">
    <property type="entry name" value="ABC_MTABC3_MDL1_MDL2"/>
    <property type="match status" value="2"/>
</dbReference>
<feature type="transmembrane region" description="Helical" evidence="12">
    <location>
        <begin position="81"/>
        <end position="104"/>
    </location>
</feature>
<reference evidence="15 16" key="1">
    <citation type="submission" date="2015-11" db="EMBL/GenBank/DDBJ databases">
        <title>Genomes and virulence difference between two physiological races of Phytophthora nicotianae.</title>
        <authorList>
            <person name="Liu H."/>
            <person name="Ma X."/>
            <person name="Yu H."/>
            <person name="Fang D."/>
            <person name="Li Y."/>
            <person name="Wang X."/>
            <person name="Wang W."/>
            <person name="Dong Y."/>
            <person name="Xiao B."/>
        </authorList>
    </citation>
    <scope>NUCLEOTIDE SEQUENCE [LARGE SCALE GENOMIC DNA]</scope>
    <source>
        <strain evidence="16">race 1</strain>
    </source>
</reference>
<evidence type="ECO:0000256" key="11">
    <source>
        <dbReference type="ARBA" id="ARBA00023180"/>
    </source>
</evidence>
<feature type="domain" description="ABC transporter" evidence="13">
    <location>
        <begin position="200"/>
        <end position="446"/>
    </location>
</feature>
<dbReference type="GO" id="GO:0005743">
    <property type="term" value="C:mitochondrial inner membrane"/>
    <property type="evidence" value="ECO:0007669"/>
    <property type="project" value="TreeGrafter"/>
</dbReference>
<name>A0A0W8D762_PHYNI</name>
<evidence type="ECO:0000256" key="4">
    <source>
        <dbReference type="ARBA" id="ARBA00022692"/>
    </source>
</evidence>
<evidence type="ECO:0000256" key="8">
    <source>
        <dbReference type="ARBA" id="ARBA00022967"/>
    </source>
</evidence>
<dbReference type="GO" id="GO:0016887">
    <property type="term" value="F:ATP hydrolysis activity"/>
    <property type="evidence" value="ECO:0007669"/>
    <property type="project" value="InterPro"/>
</dbReference>
<keyword evidence="6" id="KW-0547">Nucleotide-binding</keyword>
<protein>
    <submittedName>
        <fullName evidence="15">Uncharacterized protein</fullName>
    </submittedName>
</protein>
<dbReference type="Gene3D" id="1.20.1560.10">
    <property type="entry name" value="ABC transporter type 1, transmembrane domain"/>
    <property type="match status" value="3"/>
</dbReference>
<dbReference type="PANTHER" id="PTHR43394">
    <property type="entry name" value="ATP-DEPENDENT PERMEASE MDL1, MITOCHONDRIAL"/>
    <property type="match status" value="1"/>
</dbReference>
<dbReference type="GO" id="GO:0005524">
    <property type="term" value="F:ATP binding"/>
    <property type="evidence" value="ECO:0007669"/>
    <property type="project" value="UniProtKB-KW"/>
</dbReference>
<organism evidence="15 16">
    <name type="scientific">Phytophthora nicotianae</name>
    <name type="common">Potato buckeye rot agent</name>
    <name type="synonym">Phytophthora parasitica</name>
    <dbReference type="NCBI Taxonomy" id="4792"/>
    <lineage>
        <taxon>Eukaryota</taxon>
        <taxon>Sar</taxon>
        <taxon>Stramenopiles</taxon>
        <taxon>Oomycota</taxon>
        <taxon>Peronosporomycetes</taxon>
        <taxon>Peronosporales</taxon>
        <taxon>Peronosporaceae</taxon>
        <taxon>Phytophthora</taxon>
    </lineage>
</organism>
<evidence type="ECO:0000259" key="14">
    <source>
        <dbReference type="PROSITE" id="PS50929"/>
    </source>
</evidence>
<dbReference type="CDD" id="cd18577">
    <property type="entry name" value="ABC_6TM_Pgp_ABCB1_D1_like"/>
    <property type="match status" value="1"/>
</dbReference>
<evidence type="ECO:0000256" key="2">
    <source>
        <dbReference type="ARBA" id="ARBA00007577"/>
    </source>
</evidence>
<evidence type="ECO:0000256" key="1">
    <source>
        <dbReference type="ARBA" id="ARBA00004141"/>
    </source>
</evidence>